<sequence>MFAPEKQRWFLKLVKWWLVGLRARSRKPLYATCWTM</sequence>
<organism evidence="1 2">
    <name type="scientific">Phytophthora nicotianae</name>
    <name type="common">Potato buckeye rot agent</name>
    <name type="synonym">Phytophthora parasitica</name>
    <dbReference type="NCBI Taxonomy" id="4792"/>
    <lineage>
        <taxon>Eukaryota</taxon>
        <taxon>Sar</taxon>
        <taxon>Stramenopiles</taxon>
        <taxon>Oomycota</taxon>
        <taxon>Peronosporomycetes</taxon>
        <taxon>Peronosporales</taxon>
        <taxon>Peronosporaceae</taxon>
        <taxon>Phytophthora</taxon>
    </lineage>
</organism>
<gene>
    <name evidence="1" type="ORF">L916_09545</name>
</gene>
<accession>W2J068</accession>
<dbReference type="EMBL" id="KI673192">
    <property type="protein sequence ID" value="ETL39033.1"/>
    <property type="molecule type" value="Genomic_DNA"/>
</dbReference>
<reference evidence="1 2" key="1">
    <citation type="submission" date="2013-11" db="EMBL/GenBank/DDBJ databases">
        <title>The Genome Sequence of Phytophthora parasitica CJ05E6.</title>
        <authorList>
            <consortium name="The Broad Institute Genomics Platform"/>
            <person name="Russ C."/>
            <person name="Tyler B."/>
            <person name="Panabieres F."/>
            <person name="Shan W."/>
            <person name="Tripathy S."/>
            <person name="Grunwald N."/>
            <person name="Machado M."/>
            <person name="Johnson C.S."/>
            <person name="Arredondo F."/>
            <person name="Hong C."/>
            <person name="Coffey M."/>
            <person name="Young S.K."/>
            <person name="Zeng Q."/>
            <person name="Gargeya S."/>
            <person name="Fitzgerald M."/>
            <person name="Abouelleil A."/>
            <person name="Alvarado L."/>
            <person name="Chapman S.B."/>
            <person name="Gainer-Dewar J."/>
            <person name="Goldberg J."/>
            <person name="Griggs A."/>
            <person name="Gujja S."/>
            <person name="Hansen M."/>
            <person name="Howarth C."/>
            <person name="Imamovic A."/>
            <person name="Ireland A."/>
            <person name="Larimer J."/>
            <person name="McCowan C."/>
            <person name="Murphy C."/>
            <person name="Pearson M."/>
            <person name="Poon T.W."/>
            <person name="Priest M."/>
            <person name="Roberts A."/>
            <person name="Saif S."/>
            <person name="Shea T."/>
            <person name="Sykes S."/>
            <person name="Wortman J."/>
            <person name="Nusbaum C."/>
            <person name="Birren B."/>
        </authorList>
    </citation>
    <scope>NUCLEOTIDE SEQUENCE [LARGE SCALE GENOMIC DNA]</scope>
    <source>
        <strain evidence="1 2">CJ05E6</strain>
    </source>
</reference>
<name>W2J068_PHYNI</name>
<proteinExistence type="predicted"/>
<evidence type="ECO:0000313" key="1">
    <source>
        <dbReference type="EMBL" id="ETL39033.1"/>
    </source>
</evidence>
<evidence type="ECO:0000313" key="2">
    <source>
        <dbReference type="Proteomes" id="UP000053864"/>
    </source>
</evidence>
<dbReference type="AlphaFoldDB" id="W2J068"/>
<protein>
    <submittedName>
        <fullName evidence="1">Uncharacterized protein</fullName>
    </submittedName>
</protein>
<dbReference type="Proteomes" id="UP000053864">
    <property type="component" value="Unassembled WGS sequence"/>
</dbReference>